<dbReference type="Proteomes" id="UP000178870">
    <property type="component" value="Unassembled WGS sequence"/>
</dbReference>
<evidence type="ECO:0008006" key="3">
    <source>
        <dbReference type="Google" id="ProtNLM"/>
    </source>
</evidence>
<dbReference type="AlphaFoldDB" id="A0A1F7YYY9"/>
<protein>
    <recommendedName>
        <fullName evidence="3">DUF5667 domain-containing protein</fullName>
    </recommendedName>
</protein>
<proteinExistence type="predicted"/>
<accession>A0A1F7YYY9</accession>
<dbReference type="EMBL" id="MGGP01000014">
    <property type="protein sequence ID" value="OGM32440.1"/>
    <property type="molecule type" value="Genomic_DNA"/>
</dbReference>
<reference evidence="1 2" key="1">
    <citation type="journal article" date="2016" name="Nat. Commun.">
        <title>Thousands of microbial genomes shed light on interconnected biogeochemical processes in an aquifer system.</title>
        <authorList>
            <person name="Anantharaman K."/>
            <person name="Brown C.T."/>
            <person name="Hug L.A."/>
            <person name="Sharon I."/>
            <person name="Castelle C.J."/>
            <person name="Probst A.J."/>
            <person name="Thomas B.C."/>
            <person name="Singh A."/>
            <person name="Wilkins M.J."/>
            <person name="Karaoz U."/>
            <person name="Brodie E.L."/>
            <person name="Williams K.H."/>
            <person name="Hubbard S.S."/>
            <person name="Banfield J.F."/>
        </authorList>
    </citation>
    <scope>NUCLEOTIDE SEQUENCE [LARGE SCALE GENOMIC DNA]</scope>
</reference>
<name>A0A1F7YYY9_9BACT</name>
<evidence type="ECO:0000313" key="2">
    <source>
        <dbReference type="Proteomes" id="UP000178870"/>
    </source>
</evidence>
<sequence>MKRSLKALPLFFAAILILAVSIFKTAAVKYVFSQAPSPSPETPQVVKVNYDLPEPGLTPEDALWPVQALIDMGELTSEAYLENADMRLVAGEQMFDSGKVEKAVLVFEKAELYLRQSYESATVDELYTISLASLKHRQVLETILVRVPEDGRATVARILDIPKTVYLDSASDLVDAGLGAPEYPF</sequence>
<organism evidence="1 2">
    <name type="scientific">Candidatus Woesebacteria bacterium RIFCSPHIGHO2_01_FULL_44_21</name>
    <dbReference type="NCBI Taxonomy" id="1802503"/>
    <lineage>
        <taxon>Bacteria</taxon>
        <taxon>Candidatus Woeseibacteriota</taxon>
    </lineage>
</organism>
<evidence type="ECO:0000313" key="1">
    <source>
        <dbReference type="EMBL" id="OGM32440.1"/>
    </source>
</evidence>
<gene>
    <name evidence="1" type="ORF">A2803_03120</name>
</gene>
<comment type="caution">
    <text evidence="1">The sequence shown here is derived from an EMBL/GenBank/DDBJ whole genome shotgun (WGS) entry which is preliminary data.</text>
</comment>